<dbReference type="SMART" id="SM00678">
    <property type="entry name" value="WWE"/>
    <property type="match status" value="1"/>
</dbReference>
<reference evidence="9 10" key="1">
    <citation type="submission" date="2024-08" db="EMBL/GenBank/DDBJ databases">
        <authorList>
            <person name="Cucini C."/>
            <person name="Frati F."/>
        </authorList>
    </citation>
    <scope>NUCLEOTIDE SEQUENCE [LARGE SCALE GENOMIC DNA]</scope>
</reference>
<keyword evidence="5" id="KW-0833">Ubl conjugation pathway</keyword>
<protein>
    <recommendedName>
        <fullName evidence="5">E3 ubiquitin-protein ligase</fullName>
        <ecNumber evidence="5">2.3.2.27</ecNumber>
    </recommendedName>
</protein>
<dbReference type="PANTHER" id="PTHR13417:SF2">
    <property type="entry name" value="E3 UBIQUITIN-PROTEIN LIGASE RNF146"/>
    <property type="match status" value="1"/>
</dbReference>
<keyword evidence="2 4" id="KW-0863">Zinc-finger</keyword>
<dbReference type="InterPro" id="IPR037197">
    <property type="entry name" value="WWE_dom_sf"/>
</dbReference>
<dbReference type="SMART" id="SM00184">
    <property type="entry name" value="RING"/>
    <property type="match status" value="1"/>
</dbReference>
<comment type="function">
    <text evidence="5">E3 ubiquitin-protein ligase that specifically binds poly-ADP-ribosylated proteins and mediates their ubiquitination and subsequent degradation.</text>
</comment>
<dbReference type="SUPFAM" id="SSF117839">
    <property type="entry name" value="WWE domain"/>
    <property type="match status" value="1"/>
</dbReference>
<dbReference type="PROSITE" id="PS00518">
    <property type="entry name" value="ZF_RING_1"/>
    <property type="match status" value="1"/>
</dbReference>
<evidence type="ECO:0000256" key="2">
    <source>
        <dbReference type="ARBA" id="ARBA00022771"/>
    </source>
</evidence>
<dbReference type="EMBL" id="CAXLJM020000117">
    <property type="protein sequence ID" value="CAL8137296.1"/>
    <property type="molecule type" value="Genomic_DNA"/>
</dbReference>
<dbReference type="InterPro" id="IPR013083">
    <property type="entry name" value="Znf_RING/FYVE/PHD"/>
</dbReference>
<dbReference type="PROSITE" id="PS50918">
    <property type="entry name" value="WWE"/>
    <property type="match status" value="1"/>
</dbReference>
<dbReference type="PROSITE" id="PS50089">
    <property type="entry name" value="ZF_RING_2"/>
    <property type="match status" value="1"/>
</dbReference>
<feature type="domain" description="WWE" evidence="8">
    <location>
        <begin position="110"/>
        <end position="191"/>
    </location>
</feature>
<dbReference type="Pfam" id="PF02825">
    <property type="entry name" value="WWE"/>
    <property type="match status" value="1"/>
</dbReference>
<evidence type="ECO:0000256" key="3">
    <source>
        <dbReference type="ARBA" id="ARBA00022833"/>
    </source>
</evidence>
<gene>
    <name evidence="9" type="ORF">ODALV1_LOCUS26853</name>
</gene>
<dbReference type="Proteomes" id="UP001642540">
    <property type="component" value="Unassembled WGS sequence"/>
</dbReference>
<evidence type="ECO:0000259" key="8">
    <source>
        <dbReference type="PROSITE" id="PS50918"/>
    </source>
</evidence>
<evidence type="ECO:0000256" key="4">
    <source>
        <dbReference type="PROSITE-ProRule" id="PRU00175"/>
    </source>
</evidence>
<evidence type="ECO:0000259" key="7">
    <source>
        <dbReference type="PROSITE" id="PS50089"/>
    </source>
</evidence>
<feature type="compositionally biased region" description="Basic and acidic residues" evidence="6">
    <location>
        <begin position="36"/>
        <end position="45"/>
    </location>
</feature>
<evidence type="ECO:0000256" key="1">
    <source>
        <dbReference type="ARBA" id="ARBA00022723"/>
    </source>
</evidence>
<dbReference type="InterPro" id="IPR033509">
    <property type="entry name" value="RNF146"/>
</dbReference>
<dbReference type="Gene3D" id="3.30.40.10">
    <property type="entry name" value="Zinc/RING finger domain, C3HC4 (zinc finger)"/>
    <property type="match status" value="1"/>
</dbReference>
<evidence type="ECO:0000313" key="10">
    <source>
        <dbReference type="Proteomes" id="UP001642540"/>
    </source>
</evidence>
<dbReference type="InterPro" id="IPR001841">
    <property type="entry name" value="Znf_RING"/>
</dbReference>
<comment type="pathway">
    <text evidence="5">Protein modification; protein ubiquitination.</text>
</comment>
<comment type="subcellular location">
    <subcellularLocation>
        <location evidence="5">Cytoplasm</location>
        <location evidence="5">Cytosol</location>
    </subcellularLocation>
</comment>
<dbReference type="EC" id="2.3.2.27" evidence="5"/>
<name>A0ABP1RWI5_9HEXA</name>
<dbReference type="Gene3D" id="3.30.720.50">
    <property type="match status" value="1"/>
</dbReference>
<dbReference type="InterPro" id="IPR018957">
    <property type="entry name" value="Znf_C3HC4_RING-type"/>
</dbReference>
<dbReference type="InterPro" id="IPR018123">
    <property type="entry name" value="WWE-dom_subgr"/>
</dbReference>
<proteinExistence type="predicted"/>
<organism evidence="9 10">
    <name type="scientific">Orchesella dallaii</name>
    <dbReference type="NCBI Taxonomy" id="48710"/>
    <lineage>
        <taxon>Eukaryota</taxon>
        <taxon>Metazoa</taxon>
        <taxon>Ecdysozoa</taxon>
        <taxon>Arthropoda</taxon>
        <taxon>Hexapoda</taxon>
        <taxon>Collembola</taxon>
        <taxon>Entomobryomorpha</taxon>
        <taxon>Entomobryoidea</taxon>
        <taxon>Orchesellidae</taxon>
        <taxon>Orchesellinae</taxon>
        <taxon>Orchesella</taxon>
    </lineage>
</organism>
<comment type="catalytic activity">
    <reaction evidence="5">
        <text>S-ubiquitinyl-[E2 ubiquitin-conjugating enzyme]-L-cysteine + [acceptor protein]-L-lysine = [E2 ubiquitin-conjugating enzyme]-L-cysteine + N(6)-ubiquitinyl-[acceptor protein]-L-lysine.</text>
        <dbReference type="EC" id="2.3.2.27"/>
    </reaction>
</comment>
<dbReference type="InterPro" id="IPR004170">
    <property type="entry name" value="WWE_dom"/>
</dbReference>
<dbReference type="Pfam" id="PF00097">
    <property type="entry name" value="zf-C3HC4"/>
    <property type="match status" value="1"/>
</dbReference>
<keyword evidence="10" id="KW-1185">Reference proteome</keyword>
<dbReference type="InterPro" id="IPR017907">
    <property type="entry name" value="Znf_RING_CS"/>
</dbReference>
<comment type="domain">
    <text evidence="5">The WWE domain mediates non-covalent poly(ADP-ribose)-binding.</text>
</comment>
<keyword evidence="5" id="KW-0963">Cytoplasm</keyword>
<keyword evidence="5" id="KW-0808">Transferase</keyword>
<dbReference type="PANTHER" id="PTHR13417">
    <property type="entry name" value="E3 UBIQUITIN-PROTEIN LIGASE RNF146"/>
    <property type="match status" value="1"/>
</dbReference>
<keyword evidence="3 5" id="KW-0862">Zinc</keyword>
<evidence type="ECO:0000256" key="6">
    <source>
        <dbReference type="SAM" id="MobiDB-lite"/>
    </source>
</evidence>
<dbReference type="SUPFAM" id="SSF57850">
    <property type="entry name" value="RING/U-box"/>
    <property type="match status" value="1"/>
</dbReference>
<comment type="caution">
    <text evidence="9">The sequence shown here is derived from an EMBL/GenBank/DDBJ whole genome shotgun (WGS) entry which is preliminary data.</text>
</comment>
<evidence type="ECO:0000256" key="5">
    <source>
        <dbReference type="RuleBase" id="RU367115"/>
    </source>
</evidence>
<sequence length="226" mass="25732">MAGSMPLPGPGPLFNTPLEQSMDGFLNASSGPGARPRPEGHRNRDSFAATQAPQCTICGQHCTFPIELPCRHVFCFMCIKGEVIEHSTRNCPLCRAAFPMTVINYPVPINPNEIIDELNFATTRQWYYESRSGGWWQYDRITMSKVEEAYNNRQREPCIPLRIAGIMYQIDFNRMIQYRSGYSHIFRRITFGPVTNVKGIAGILFHDQETFEGANRVVPPPQIFRL</sequence>
<keyword evidence="1 5" id="KW-0479">Metal-binding</keyword>
<evidence type="ECO:0000313" key="9">
    <source>
        <dbReference type="EMBL" id="CAL8137296.1"/>
    </source>
</evidence>
<comment type="PTM">
    <text evidence="5">Ubiquitinated; autoubiquitinated.</text>
</comment>
<feature type="domain" description="RING-type" evidence="7">
    <location>
        <begin position="55"/>
        <end position="95"/>
    </location>
</feature>
<feature type="region of interest" description="Disordered" evidence="6">
    <location>
        <begin position="25"/>
        <end position="46"/>
    </location>
</feature>
<accession>A0ABP1RWI5</accession>